<feature type="region of interest" description="Disordered" evidence="1">
    <location>
        <begin position="272"/>
        <end position="295"/>
    </location>
</feature>
<feature type="compositionally biased region" description="Polar residues" evidence="1">
    <location>
        <begin position="187"/>
        <end position="196"/>
    </location>
</feature>
<dbReference type="PROSITE" id="PS00482">
    <property type="entry name" value="DIHYDROOROTASE_1"/>
    <property type="match status" value="1"/>
</dbReference>
<dbReference type="AlphaFoldDB" id="A0A0C2XBC4"/>
<feature type="compositionally biased region" description="Low complexity" evidence="1">
    <location>
        <begin position="274"/>
        <end position="288"/>
    </location>
</feature>
<proteinExistence type="predicted"/>
<dbReference type="STRING" id="946122.A0A0C2XBC4"/>
<sequence length="430" mass="47488">MHDTPYTTPDEDPFSVIPPSRTRKFPDDDCISPSMPPETATSAVEAYIGYPSPSLKPKDDISTVSSYDLAQDSDIPGRPVTPTHTPRHVSTLLHRATSIRNFNLPFSSPHLPTTPVKDSPRTSSRLSFLSKSSRTSKNWTPRSGSNTPQPQHHRSSSTTTVQEMPDNRSNKSSIITTPSKWRPSVFSHFSTPSRSSEPGYPTRGDLLHTPPRQSTSSSDTYINRAGASDSDLGNFFNKLSLVDSVRSRGDISKSQIASTSSVWSQGQTVQTLVSSSTDSPQSGSSQPTLSQWSRSSATFRPYPTVFDEELDGIDEEAELSPPPLKLSSKPQIAYSAGGAFRFSALTKRHKKKRRLVVSGIKPNDVRKFDNLKHWCESFGEVSQITRMPNHDLHVHFRSAEVADTVCRLRAKVFINGVGSVQLSWTYGDKH</sequence>
<evidence type="ECO:0000313" key="3">
    <source>
        <dbReference type="Proteomes" id="UP000054549"/>
    </source>
</evidence>
<reference evidence="2 3" key="1">
    <citation type="submission" date="2014-04" db="EMBL/GenBank/DDBJ databases">
        <title>Evolutionary Origins and Diversification of the Mycorrhizal Mutualists.</title>
        <authorList>
            <consortium name="DOE Joint Genome Institute"/>
            <consortium name="Mycorrhizal Genomics Consortium"/>
            <person name="Kohler A."/>
            <person name="Kuo A."/>
            <person name="Nagy L.G."/>
            <person name="Floudas D."/>
            <person name="Copeland A."/>
            <person name="Barry K.W."/>
            <person name="Cichocki N."/>
            <person name="Veneault-Fourrey C."/>
            <person name="LaButti K."/>
            <person name="Lindquist E.A."/>
            <person name="Lipzen A."/>
            <person name="Lundell T."/>
            <person name="Morin E."/>
            <person name="Murat C."/>
            <person name="Riley R."/>
            <person name="Ohm R."/>
            <person name="Sun H."/>
            <person name="Tunlid A."/>
            <person name="Henrissat B."/>
            <person name="Grigoriev I.V."/>
            <person name="Hibbett D.S."/>
            <person name="Martin F."/>
        </authorList>
    </citation>
    <scope>NUCLEOTIDE SEQUENCE [LARGE SCALE GENOMIC DNA]</scope>
    <source>
        <strain evidence="2 3">Koide BX008</strain>
    </source>
</reference>
<name>A0A0C2XBC4_AMAMK</name>
<evidence type="ECO:0008006" key="4">
    <source>
        <dbReference type="Google" id="ProtNLM"/>
    </source>
</evidence>
<feature type="compositionally biased region" description="Polar residues" evidence="1">
    <location>
        <begin position="211"/>
        <end position="221"/>
    </location>
</feature>
<feature type="compositionally biased region" description="Polar residues" evidence="1">
    <location>
        <begin position="170"/>
        <end position="179"/>
    </location>
</feature>
<keyword evidence="3" id="KW-1185">Reference proteome</keyword>
<dbReference type="EMBL" id="KN818222">
    <property type="protein sequence ID" value="KIL71712.1"/>
    <property type="molecule type" value="Genomic_DNA"/>
</dbReference>
<dbReference type="HOGENOM" id="CLU_624100_0_0_1"/>
<evidence type="ECO:0000256" key="1">
    <source>
        <dbReference type="SAM" id="MobiDB-lite"/>
    </source>
</evidence>
<feature type="compositionally biased region" description="Low complexity" evidence="1">
    <location>
        <begin position="122"/>
        <end position="137"/>
    </location>
</feature>
<organism evidence="2 3">
    <name type="scientific">Amanita muscaria (strain Koide BX008)</name>
    <dbReference type="NCBI Taxonomy" id="946122"/>
    <lineage>
        <taxon>Eukaryota</taxon>
        <taxon>Fungi</taxon>
        <taxon>Dikarya</taxon>
        <taxon>Basidiomycota</taxon>
        <taxon>Agaricomycotina</taxon>
        <taxon>Agaricomycetes</taxon>
        <taxon>Agaricomycetidae</taxon>
        <taxon>Agaricales</taxon>
        <taxon>Pluteineae</taxon>
        <taxon>Amanitaceae</taxon>
        <taxon>Amanita</taxon>
    </lineage>
</organism>
<dbReference type="Proteomes" id="UP000054549">
    <property type="component" value="Unassembled WGS sequence"/>
</dbReference>
<dbReference type="InParanoid" id="A0A0C2XBC4"/>
<dbReference type="InterPro" id="IPR002195">
    <property type="entry name" value="Dihydroorotase_CS"/>
</dbReference>
<dbReference type="OrthoDB" id="3071736at2759"/>
<protein>
    <recommendedName>
        <fullName evidence="4">RRM domain-containing protein</fullName>
    </recommendedName>
</protein>
<accession>A0A0C2XBC4</accession>
<feature type="compositionally biased region" description="Polar residues" evidence="1">
    <location>
        <begin position="138"/>
        <end position="162"/>
    </location>
</feature>
<feature type="region of interest" description="Disordered" evidence="1">
    <location>
        <begin position="102"/>
        <end position="227"/>
    </location>
</feature>
<feature type="region of interest" description="Disordered" evidence="1">
    <location>
        <begin position="1"/>
        <end position="86"/>
    </location>
</feature>
<gene>
    <name evidence="2" type="ORF">M378DRAFT_155318</name>
</gene>
<evidence type="ECO:0000313" key="2">
    <source>
        <dbReference type="EMBL" id="KIL71712.1"/>
    </source>
</evidence>
<dbReference type="GO" id="GO:0016812">
    <property type="term" value="F:hydrolase activity, acting on carbon-nitrogen (but not peptide) bonds, in cyclic amides"/>
    <property type="evidence" value="ECO:0007669"/>
    <property type="project" value="InterPro"/>
</dbReference>